<reference evidence="1" key="1">
    <citation type="journal article" date="2021" name="Proc. Natl. Acad. Sci. U.S.A.">
        <title>A Catalog of Tens of Thousands of Viruses from Human Metagenomes Reveals Hidden Associations with Chronic Diseases.</title>
        <authorList>
            <person name="Tisza M.J."/>
            <person name="Buck C.B."/>
        </authorList>
    </citation>
    <scope>NUCLEOTIDE SEQUENCE</scope>
    <source>
        <strain evidence="1">CtBvM24</strain>
    </source>
</reference>
<protein>
    <submittedName>
        <fullName evidence="1">Uncharacterized protein</fullName>
    </submittedName>
</protein>
<name>A0A8S5UD14_9CAUD</name>
<proteinExistence type="predicted"/>
<evidence type="ECO:0000313" key="1">
    <source>
        <dbReference type="EMBL" id="DAF92324.1"/>
    </source>
</evidence>
<organism evidence="1">
    <name type="scientific">Myoviridae sp. ctBvM24</name>
    <dbReference type="NCBI Taxonomy" id="2825050"/>
    <lineage>
        <taxon>Viruses</taxon>
        <taxon>Duplodnaviria</taxon>
        <taxon>Heunggongvirae</taxon>
        <taxon>Uroviricota</taxon>
        <taxon>Caudoviricetes</taxon>
    </lineage>
</organism>
<sequence>MTQIELIDRLCAVNTMLTDIVREQAEIMAQHGIDELVDRRQRAEQENAVISATLRTNL</sequence>
<accession>A0A8S5UD14</accession>
<dbReference type="EMBL" id="BK016064">
    <property type="protein sequence ID" value="DAF92324.1"/>
    <property type="molecule type" value="Genomic_DNA"/>
</dbReference>